<accession>A0A364Y2Q8</accession>
<feature type="transmembrane region" description="Helical" evidence="1">
    <location>
        <begin position="761"/>
        <end position="783"/>
    </location>
</feature>
<dbReference type="InterPro" id="IPR050640">
    <property type="entry name" value="Bact_2-comp_sensor_kinase"/>
</dbReference>
<gene>
    <name evidence="3" type="ORF">DQQ10_12030</name>
</gene>
<dbReference type="SUPFAM" id="SSF63829">
    <property type="entry name" value="Calcium-dependent phosphotriesterase"/>
    <property type="match status" value="3"/>
</dbReference>
<dbReference type="PANTHER" id="PTHR34220:SF7">
    <property type="entry name" value="SENSOR HISTIDINE KINASE YPDA"/>
    <property type="match status" value="1"/>
</dbReference>
<dbReference type="InterPro" id="IPR015943">
    <property type="entry name" value="WD40/YVTN_repeat-like_dom_sf"/>
</dbReference>
<dbReference type="EMBL" id="QMFY01000005">
    <property type="protein sequence ID" value="RAW00962.1"/>
    <property type="molecule type" value="Genomic_DNA"/>
</dbReference>
<dbReference type="Pfam" id="PF06580">
    <property type="entry name" value="His_kinase"/>
    <property type="match status" value="1"/>
</dbReference>
<dbReference type="PANTHER" id="PTHR34220">
    <property type="entry name" value="SENSOR HISTIDINE KINASE YPDA"/>
    <property type="match status" value="1"/>
</dbReference>
<dbReference type="InterPro" id="IPR010559">
    <property type="entry name" value="Sig_transdc_His_kin_internal"/>
</dbReference>
<evidence type="ECO:0000313" key="4">
    <source>
        <dbReference type="Proteomes" id="UP000251889"/>
    </source>
</evidence>
<evidence type="ECO:0000259" key="2">
    <source>
        <dbReference type="Pfam" id="PF06580"/>
    </source>
</evidence>
<evidence type="ECO:0000256" key="1">
    <source>
        <dbReference type="SAM" id="Phobius"/>
    </source>
</evidence>
<dbReference type="GO" id="GO:0000155">
    <property type="term" value="F:phosphorelay sensor kinase activity"/>
    <property type="evidence" value="ECO:0007669"/>
    <property type="project" value="InterPro"/>
</dbReference>
<reference evidence="3 4" key="1">
    <citation type="submission" date="2018-06" db="EMBL/GenBank/DDBJ databases">
        <title>Chryseolinea flavus sp. nov., a member of the phylum Bacteroidetes isolated from soil.</title>
        <authorList>
            <person name="Li Y."/>
            <person name="Wang J."/>
        </authorList>
    </citation>
    <scope>NUCLEOTIDE SEQUENCE [LARGE SCALE GENOMIC DNA]</scope>
    <source>
        <strain evidence="3 4">SDU1-6</strain>
    </source>
</reference>
<dbReference type="Proteomes" id="UP000251889">
    <property type="component" value="Unassembled WGS sequence"/>
</dbReference>
<keyword evidence="1" id="KW-1133">Transmembrane helix</keyword>
<dbReference type="SUPFAM" id="SSF55874">
    <property type="entry name" value="ATPase domain of HSP90 chaperone/DNA topoisomerase II/histidine kinase"/>
    <property type="match status" value="1"/>
</dbReference>
<keyword evidence="1" id="KW-0472">Membrane</keyword>
<dbReference type="InterPro" id="IPR011110">
    <property type="entry name" value="Reg_prop"/>
</dbReference>
<name>A0A364Y2Q8_9BACT</name>
<dbReference type="GO" id="GO:0016020">
    <property type="term" value="C:membrane"/>
    <property type="evidence" value="ECO:0007669"/>
    <property type="project" value="InterPro"/>
</dbReference>
<evidence type="ECO:0000313" key="3">
    <source>
        <dbReference type="EMBL" id="RAW00962.1"/>
    </source>
</evidence>
<dbReference type="OrthoDB" id="9809670at2"/>
<dbReference type="InterPro" id="IPR013783">
    <property type="entry name" value="Ig-like_fold"/>
</dbReference>
<comment type="caution">
    <text evidence="3">The sequence shown here is derived from an EMBL/GenBank/DDBJ whole genome shotgun (WGS) entry which is preliminary data.</text>
</comment>
<organism evidence="3 4">
    <name type="scientific">Pseudochryseolinea flava</name>
    <dbReference type="NCBI Taxonomy" id="2059302"/>
    <lineage>
        <taxon>Bacteria</taxon>
        <taxon>Pseudomonadati</taxon>
        <taxon>Bacteroidota</taxon>
        <taxon>Cytophagia</taxon>
        <taxon>Cytophagales</taxon>
        <taxon>Fulvivirgaceae</taxon>
        <taxon>Pseudochryseolinea</taxon>
    </lineage>
</organism>
<dbReference type="AlphaFoldDB" id="A0A364Y2Q8"/>
<dbReference type="Gene3D" id="3.30.565.10">
    <property type="entry name" value="Histidine kinase-like ATPase, C-terminal domain"/>
    <property type="match status" value="1"/>
</dbReference>
<proteinExistence type="predicted"/>
<dbReference type="Gene3D" id="2.60.40.10">
    <property type="entry name" value="Immunoglobulins"/>
    <property type="match status" value="1"/>
</dbReference>
<sequence>MKRLFVKIATPLCIIWLLLCGHLSFAQSLNFKNYTGEDVLPSSNVYAAFQDSKGFMWFGTDQGVSRYDGYAFSNYAVSDGLPDKEVFDFFEDTQGRVWFLTMNGKVGYYRDGNFVNASIDSTLRPLDSKSYISMMGEDKKGNIWISTVKDGLICYRRDGKINRLFQDNDFGNIHGLYFKQKDHNMYLLTQRGVYSLAVNDDCDSVVANVFHDVGKKIEDHRKFQINDWYPKFLPVSEDEIIYKDYFKLYRTDLSKNTFSIPYTVGSSKSIYSLAQDGGNVWIGTSHGALLYDRVENKVLRQVLNKSMITDVMKDVEGNYWFTTYGDGIYFCTSLEMFCYTSENGLVADKVTCLAKDSANRIWVGYGRGKEDYVGGAISYIEKNKVVRVTLSDKAYFNKLTTRSIEFNEGNHWVATTQGVFKLQGARRDALITFGRGVAQYGDDLWYGTGEYISRIPMSRFYSQSVDVHKTYLDTDKPIWFKDTVSYRRLGKLKNFYKDKQQRLWISTDLELLRYYRDTVKVLSDDERWRLTVAVNDIQILLNGTVVLATNGEGIVFLKNDNIVGSIREDQGLSSNICNAICVDSDGILWVATNNGLNKIKGYPDSTAVDYMNVYDGILSNQVSDVLVSGDTVWVATSKGLNFFNKHWIDKKKMSPRVYIESLTVRGVPVQRSSQDLVFEYRENDVSIKYTGLLFNNGEPLIFRYKLHDSDPWRFTKSTSVYLPELPPDDYEFIVSARGRSGHWSRAATINFEITRPFWQSAWFIAAIIIGVIAVISLAVYWSFKQQKKEIQRQHRVTISELRSLRAQMNPHFLFNALNSIQGVLLKQSVEVTQDYLGKFGKLMRTILDHADKSSISIKEELDSITNYLEIEQLRANQFQYHIEIDPSLDIYNREIPAMIIQPFVENAIWHGFAHKTDDNQLTIKFTNGLDDETFIEIIDNGIGRKKAQSLRSSKHKSKGIQLVRERIEILNYKAQHKISLAFIDLEDADGNHPGTKVVISIPS</sequence>
<dbReference type="Pfam" id="PF07494">
    <property type="entry name" value="Reg_prop"/>
    <property type="match status" value="3"/>
</dbReference>
<keyword evidence="1" id="KW-0812">Transmembrane</keyword>
<dbReference type="InterPro" id="IPR036890">
    <property type="entry name" value="HATPase_C_sf"/>
</dbReference>
<dbReference type="Gene3D" id="2.130.10.10">
    <property type="entry name" value="YVTN repeat-like/Quinoprotein amine dehydrogenase"/>
    <property type="match status" value="4"/>
</dbReference>
<keyword evidence="4" id="KW-1185">Reference proteome</keyword>
<protein>
    <recommendedName>
        <fullName evidence="2">Signal transduction histidine kinase internal region domain-containing protein</fullName>
    </recommendedName>
</protein>
<feature type="domain" description="Signal transduction histidine kinase internal region" evidence="2">
    <location>
        <begin position="800"/>
        <end position="876"/>
    </location>
</feature>